<dbReference type="InterPro" id="IPR050663">
    <property type="entry name" value="Ankyrin-SOCS_Box"/>
</dbReference>
<protein>
    <submittedName>
        <fullName evidence="4">Ankyrin repeat protein</fullName>
    </submittedName>
</protein>
<dbReference type="SUPFAM" id="SSF48403">
    <property type="entry name" value="Ankyrin repeat"/>
    <property type="match status" value="1"/>
</dbReference>
<dbReference type="PROSITE" id="PS51257">
    <property type="entry name" value="PROKAR_LIPOPROTEIN"/>
    <property type="match status" value="1"/>
</dbReference>
<accession>A0A1B0Z246</accession>
<dbReference type="PANTHER" id="PTHR24193">
    <property type="entry name" value="ANKYRIN REPEAT PROTEIN"/>
    <property type="match status" value="1"/>
</dbReference>
<dbReference type="PRINTS" id="PR01415">
    <property type="entry name" value="ANKYRIN"/>
</dbReference>
<dbReference type="PROSITE" id="PS50297">
    <property type="entry name" value="ANK_REP_REGION"/>
    <property type="match status" value="2"/>
</dbReference>
<dbReference type="Gene3D" id="1.25.40.20">
    <property type="entry name" value="Ankyrin repeat-containing domain"/>
    <property type="match status" value="2"/>
</dbReference>
<proteinExistence type="predicted"/>
<dbReference type="InterPro" id="IPR036770">
    <property type="entry name" value="Ankyrin_rpt-contain_sf"/>
</dbReference>
<keyword evidence="1" id="KW-0677">Repeat</keyword>
<keyword evidence="2 3" id="KW-0040">ANK repeat</keyword>
<dbReference type="GO" id="GO:0045944">
    <property type="term" value="P:positive regulation of transcription by RNA polymerase II"/>
    <property type="evidence" value="ECO:0007669"/>
    <property type="project" value="TreeGrafter"/>
</dbReference>
<dbReference type="GO" id="GO:0000976">
    <property type="term" value="F:transcription cis-regulatory region binding"/>
    <property type="evidence" value="ECO:0007669"/>
    <property type="project" value="TreeGrafter"/>
</dbReference>
<dbReference type="PROSITE" id="PS50088">
    <property type="entry name" value="ANK_REPEAT"/>
    <property type="match status" value="2"/>
</dbReference>
<dbReference type="AlphaFoldDB" id="A0A1B0Z246"/>
<dbReference type="InterPro" id="IPR002110">
    <property type="entry name" value="Ankyrin_rpt"/>
</dbReference>
<evidence type="ECO:0000256" key="1">
    <source>
        <dbReference type="ARBA" id="ARBA00022737"/>
    </source>
</evidence>
<evidence type="ECO:0000256" key="3">
    <source>
        <dbReference type="PROSITE-ProRule" id="PRU00023"/>
    </source>
</evidence>
<feature type="repeat" description="ANK" evidence="3">
    <location>
        <begin position="80"/>
        <end position="118"/>
    </location>
</feature>
<feature type="repeat" description="ANK" evidence="3">
    <location>
        <begin position="119"/>
        <end position="151"/>
    </location>
</feature>
<reference evidence="4" key="1">
    <citation type="submission" date="2015-11" db="EMBL/GenBank/DDBJ databases">
        <title>Genomes of Abundant and Widespread Viruses from the Deep Ocean.</title>
        <authorList>
            <person name="Mizuno C.M."/>
            <person name="Ghai R."/>
            <person name="Saghai A."/>
            <person name="Lopez-Garcia P."/>
            <person name="Rodriguez-Valera F."/>
        </authorList>
    </citation>
    <scope>NUCLEOTIDE SEQUENCE</scope>
</reference>
<sequence>MKNILITIAAVVLVGCGGSQQSAPAPEVKPVEPVAEAAQPKPPTAKAPDISIHDAASDGNIEAVKQHLAAGTDVNAKSYDEWTPLHFAALSFLNPLHDQKGIVELLIAKGADVNAKHRGELTPLHYVTSGGHSELAELLLANGADVNAKDFENRTPLDWAIDSKWLKTAALLRKHGGKTGAELRAAGN</sequence>
<dbReference type="SMART" id="SM00248">
    <property type="entry name" value="ANK"/>
    <property type="match status" value="4"/>
</dbReference>
<evidence type="ECO:0000313" key="4">
    <source>
        <dbReference type="EMBL" id="ANO58269.1"/>
    </source>
</evidence>
<evidence type="ECO:0000256" key="2">
    <source>
        <dbReference type="ARBA" id="ARBA00023043"/>
    </source>
</evidence>
<organism evidence="4">
    <name type="scientific">uncultured Planctomycetota bacterium</name>
    <dbReference type="NCBI Taxonomy" id="120965"/>
    <lineage>
        <taxon>Bacteria</taxon>
        <taxon>Pseudomonadati</taxon>
        <taxon>Planctomycetota</taxon>
        <taxon>environmental samples</taxon>
    </lineage>
</organism>
<name>A0A1B0Z246_9BACT</name>
<dbReference type="Pfam" id="PF12796">
    <property type="entry name" value="Ank_2"/>
    <property type="match status" value="1"/>
</dbReference>
<dbReference type="PANTHER" id="PTHR24193:SF121">
    <property type="entry name" value="ADA2A-CONTAINING COMPLEX COMPONENT 3, ISOFORM D"/>
    <property type="match status" value="1"/>
</dbReference>
<dbReference type="EMBL" id="KT997803">
    <property type="protein sequence ID" value="ANO58269.1"/>
    <property type="molecule type" value="Genomic_DNA"/>
</dbReference>